<keyword evidence="1" id="KW-0378">Hydrolase</keyword>
<evidence type="ECO:0000313" key="2">
    <source>
        <dbReference type="EMBL" id="HJE52561.1"/>
    </source>
</evidence>
<dbReference type="GO" id="GO:0005975">
    <property type="term" value="P:carbohydrate metabolic process"/>
    <property type="evidence" value="ECO:0007669"/>
    <property type="project" value="InterPro"/>
</dbReference>
<dbReference type="CDD" id="cd10787">
    <property type="entry name" value="LamB_YcsF_like"/>
    <property type="match status" value="1"/>
</dbReference>
<dbReference type="PANTHER" id="PTHR30292">
    <property type="entry name" value="UNCHARACTERIZED PROTEIN YBGL-RELATED"/>
    <property type="match status" value="1"/>
</dbReference>
<comment type="caution">
    <text evidence="2">The sequence shown here is derived from an EMBL/GenBank/DDBJ whole genome shotgun (WGS) entry which is preliminary data.</text>
</comment>
<reference evidence="2" key="1">
    <citation type="journal article" date="2021" name="PeerJ">
        <title>Extensive microbial diversity within the chicken gut microbiome revealed by metagenomics and culture.</title>
        <authorList>
            <person name="Gilroy R."/>
            <person name="Ravi A."/>
            <person name="Getino M."/>
            <person name="Pursley I."/>
            <person name="Horton D.L."/>
            <person name="Alikhan N.F."/>
            <person name="Baker D."/>
            <person name="Gharbi K."/>
            <person name="Hall N."/>
            <person name="Watson M."/>
            <person name="Adriaenssens E.M."/>
            <person name="Foster-Nyarko E."/>
            <person name="Jarju S."/>
            <person name="Secka A."/>
            <person name="Antonio M."/>
            <person name="Oren A."/>
            <person name="Chaudhuri R.R."/>
            <person name="La Ragione R."/>
            <person name="Hildebrand F."/>
            <person name="Pallen M.J."/>
        </authorList>
    </citation>
    <scope>NUCLEOTIDE SEQUENCE</scope>
    <source>
        <strain evidence="2">ChiGjej3B3-7470</strain>
    </source>
</reference>
<dbReference type="InterPro" id="IPR005501">
    <property type="entry name" value="LamB/YcsF/PxpA-like"/>
</dbReference>
<evidence type="ECO:0000313" key="3">
    <source>
        <dbReference type="Proteomes" id="UP000712713"/>
    </source>
</evidence>
<dbReference type="AlphaFoldDB" id="A0A921ES80"/>
<dbReference type="Gene3D" id="3.20.20.370">
    <property type="entry name" value="Glycoside hydrolase/deacetylase"/>
    <property type="match status" value="1"/>
</dbReference>
<dbReference type="Proteomes" id="UP000712713">
    <property type="component" value="Unassembled WGS sequence"/>
</dbReference>
<comment type="function">
    <text evidence="1">Catalyzes the cleavage of 5-oxoproline to form L-glutamate coupled to the hydrolysis of ATP to ADP and inorganic phosphate.</text>
</comment>
<keyword evidence="1" id="KW-0067">ATP-binding</keyword>
<gene>
    <name evidence="1" type="primary">pxpA</name>
    <name evidence="2" type="ORF">K8V15_11410</name>
</gene>
<comment type="similarity">
    <text evidence="1">Belongs to the LamB/PxpA family.</text>
</comment>
<comment type="catalytic activity">
    <reaction evidence="1">
        <text>5-oxo-L-proline + ATP + 2 H2O = L-glutamate + ADP + phosphate + H(+)</text>
        <dbReference type="Rhea" id="RHEA:10348"/>
        <dbReference type="ChEBI" id="CHEBI:15377"/>
        <dbReference type="ChEBI" id="CHEBI:15378"/>
        <dbReference type="ChEBI" id="CHEBI:29985"/>
        <dbReference type="ChEBI" id="CHEBI:30616"/>
        <dbReference type="ChEBI" id="CHEBI:43474"/>
        <dbReference type="ChEBI" id="CHEBI:58402"/>
        <dbReference type="ChEBI" id="CHEBI:456216"/>
        <dbReference type="EC" id="3.5.2.9"/>
    </reaction>
</comment>
<name>A0A921ES80_9ACTN</name>
<dbReference type="EC" id="3.5.2.9" evidence="1"/>
<evidence type="ECO:0000256" key="1">
    <source>
        <dbReference type="HAMAP-Rule" id="MF_00691"/>
    </source>
</evidence>
<dbReference type="PANTHER" id="PTHR30292:SF0">
    <property type="entry name" value="5-OXOPROLINASE SUBUNIT A"/>
    <property type="match status" value="1"/>
</dbReference>
<dbReference type="NCBIfam" id="NF003814">
    <property type="entry name" value="PRK05406.1-3"/>
    <property type="match status" value="1"/>
</dbReference>
<accession>A0A921ES80</accession>
<reference evidence="2" key="2">
    <citation type="submission" date="2021-09" db="EMBL/GenBank/DDBJ databases">
        <authorList>
            <person name="Gilroy R."/>
        </authorList>
    </citation>
    <scope>NUCLEOTIDE SEQUENCE</scope>
    <source>
        <strain evidence="2">ChiGjej3B3-7470</strain>
    </source>
</reference>
<protein>
    <recommendedName>
        <fullName evidence="1">5-oxoprolinase subunit A</fullName>
        <shortName evidence="1">5-OPase subunit A</shortName>
        <ecNumber evidence="1">3.5.2.9</ecNumber>
    </recommendedName>
    <alternativeName>
        <fullName evidence="1">5-oxoprolinase (ATP-hydrolyzing) subunit A</fullName>
    </alternativeName>
</protein>
<comment type="subunit">
    <text evidence="1">Forms a complex composed of PxpA, PxpB and PxpC.</text>
</comment>
<proteinExistence type="inferred from homology"/>
<dbReference type="HAMAP" id="MF_00691">
    <property type="entry name" value="PxpA"/>
    <property type="match status" value="1"/>
</dbReference>
<dbReference type="EMBL" id="DYZF01000289">
    <property type="protein sequence ID" value="HJE52561.1"/>
    <property type="molecule type" value="Genomic_DNA"/>
</dbReference>
<dbReference type="InterPro" id="IPR011330">
    <property type="entry name" value="Glyco_hydro/deAcase_b/a-brl"/>
</dbReference>
<dbReference type="NCBIfam" id="NF003816">
    <property type="entry name" value="PRK05406.1-5"/>
    <property type="match status" value="1"/>
</dbReference>
<dbReference type="GO" id="GO:0005524">
    <property type="term" value="F:ATP binding"/>
    <property type="evidence" value="ECO:0007669"/>
    <property type="project" value="UniProtKB-UniRule"/>
</dbReference>
<dbReference type="GO" id="GO:0017168">
    <property type="term" value="F:5-oxoprolinase (ATP-hydrolyzing) activity"/>
    <property type="evidence" value="ECO:0007669"/>
    <property type="project" value="UniProtKB-UniRule"/>
</dbReference>
<keyword evidence="1" id="KW-0547">Nucleotide-binding</keyword>
<dbReference type="Pfam" id="PF03746">
    <property type="entry name" value="LamB_YcsF"/>
    <property type="match status" value="1"/>
</dbReference>
<organism evidence="2 3">
    <name type="scientific">Tessaracoccus flavescens</name>
    <dbReference type="NCBI Taxonomy" id="399497"/>
    <lineage>
        <taxon>Bacteria</taxon>
        <taxon>Bacillati</taxon>
        <taxon>Actinomycetota</taxon>
        <taxon>Actinomycetes</taxon>
        <taxon>Propionibacteriales</taxon>
        <taxon>Propionibacteriaceae</taxon>
        <taxon>Tessaracoccus</taxon>
    </lineage>
</organism>
<sequence>MDLNADLGESFGRWSLGDDPAMLDVVTSANIACGFHAGDPLTIRATVEAAAARGVTIGAHVAYRDLVGFGRRFLDVPESELAADVLYQIGALDGICRAAGTRVAYVKPHGALYNTAAHHKGHARAIVTAMVDYDDTLPLLGLPDSLGLRYAAEAGLPTVVEAFADRGYRPDGSLVPRSEPGAIITDGVADRMVRLARDGVVEAADGSTIELRADSICTHGDTPGAVALAWEVREALVAAGIEIAPFVAP</sequence>
<dbReference type="SUPFAM" id="SSF88713">
    <property type="entry name" value="Glycoside hydrolase/deacetylase"/>
    <property type="match status" value="1"/>
</dbReference>